<evidence type="ECO:0000259" key="1">
    <source>
        <dbReference type="Pfam" id="PF23321"/>
    </source>
</evidence>
<comment type="caution">
    <text evidence="2">The sequence shown here is derived from an EMBL/GenBank/DDBJ whole genome shotgun (WGS) entry which is preliminary data.</text>
</comment>
<name>A0A9J6GHG0_HAELO</name>
<dbReference type="PANTHER" id="PTHR19229">
    <property type="entry name" value="ATP-BINDING CASSETTE TRANSPORTER SUBFAMILY A ABCA"/>
    <property type="match status" value="1"/>
</dbReference>
<dbReference type="GO" id="GO:0016020">
    <property type="term" value="C:membrane"/>
    <property type="evidence" value="ECO:0007669"/>
    <property type="project" value="InterPro"/>
</dbReference>
<dbReference type="Proteomes" id="UP000821853">
    <property type="component" value="Chromosome 5"/>
</dbReference>
<evidence type="ECO:0000313" key="3">
    <source>
        <dbReference type="Proteomes" id="UP000821853"/>
    </source>
</evidence>
<dbReference type="GO" id="GO:0140359">
    <property type="term" value="F:ABC-type transporter activity"/>
    <property type="evidence" value="ECO:0007669"/>
    <property type="project" value="InterPro"/>
</dbReference>
<dbReference type="VEuPathDB" id="VectorBase:HLOH_064518"/>
<keyword evidence="3" id="KW-1185">Reference proteome</keyword>
<accession>A0A9J6GHG0</accession>
<dbReference type="InterPro" id="IPR026082">
    <property type="entry name" value="ABCA"/>
</dbReference>
<gene>
    <name evidence="2" type="ORF">HPB48_017405</name>
</gene>
<dbReference type="OMA" id="FPLEHAM"/>
<dbReference type="InterPro" id="IPR056264">
    <property type="entry name" value="R2_ABCA1-4-like"/>
</dbReference>
<sequence length="131" mass="14930">MDECEISCDRLTIMVRGKMMCLGTVQHLRNKFGKGYRLEFMLKHQEGVDAKKFMEAVPIHFPKIKLTESHENVFSYHLEERIPWSTLFEKVAALEKDFPLEHAMVGDNTLEQIFIGFAKAQAGAGNSAQVV</sequence>
<feature type="domain" description="ABCA1-4-like C-terminal R2 regulatory" evidence="1">
    <location>
        <begin position="33"/>
        <end position="102"/>
    </location>
</feature>
<dbReference type="EMBL" id="JABSTR010000007">
    <property type="protein sequence ID" value="KAH9374603.1"/>
    <property type="molecule type" value="Genomic_DNA"/>
</dbReference>
<proteinExistence type="predicted"/>
<dbReference type="PANTHER" id="PTHR19229:SF250">
    <property type="entry name" value="ABC TRANSPORTER DOMAIN-CONTAINING PROTEIN-RELATED"/>
    <property type="match status" value="1"/>
</dbReference>
<reference evidence="2 3" key="1">
    <citation type="journal article" date="2020" name="Cell">
        <title>Large-Scale Comparative Analyses of Tick Genomes Elucidate Their Genetic Diversity and Vector Capacities.</title>
        <authorList>
            <consortium name="Tick Genome and Microbiome Consortium (TIGMIC)"/>
            <person name="Jia N."/>
            <person name="Wang J."/>
            <person name="Shi W."/>
            <person name="Du L."/>
            <person name="Sun Y."/>
            <person name="Zhan W."/>
            <person name="Jiang J.F."/>
            <person name="Wang Q."/>
            <person name="Zhang B."/>
            <person name="Ji P."/>
            <person name="Bell-Sakyi L."/>
            <person name="Cui X.M."/>
            <person name="Yuan T.T."/>
            <person name="Jiang B.G."/>
            <person name="Yang W.F."/>
            <person name="Lam T.T."/>
            <person name="Chang Q.C."/>
            <person name="Ding S.J."/>
            <person name="Wang X.J."/>
            <person name="Zhu J.G."/>
            <person name="Ruan X.D."/>
            <person name="Zhao L."/>
            <person name="Wei J.T."/>
            <person name="Ye R.Z."/>
            <person name="Que T.C."/>
            <person name="Du C.H."/>
            <person name="Zhou Y.H."/>
            <person name="Cheng J.X."/>
            <person name="Dai P.F."/>
            <person name="Guo W.B."/>
            <person name="Han X.H."/>
            <person name="Huang E.J."/>
            <person name="Li L.F."/>
            <person name="Wei W."/>
            <person name="Gao Y.C."/>
            <person name="Liu J.Z."/>
            <person name="Shao H.Z."/>
            <person name="Wang X."/>
            <person name="Wang C.C."/>
            <person name="Yang T.C."/>
            <person name="Huo Q.B."/>
            <person name="Li W."/>
            <person name="Chen H.Y."/>
            <person name="Chen S.E."/>
            <person name="Zhou L.G."/>
            <person name="Ni X.B."/>
            <person name="Tian J.H."/>
            <person name="Sheng Y."/>
            <person name="Liu T."/>
            <person name="Pan Y.S."/>
            <person name="Xia L.Y."/>
            <person name="Li J."/>
            <person name="Zhao F."/>
            <person name="Cao W.C."/>
        </authorList>
    </citation>
    <scope>NUCLEOTIDE SEQUENCE [LARGE SCALE GENOMIC DNA]</scope>
    <source>
        <strain evidence="2">HaeL-2018</strain>
    </source>
</reference>
<dbReference type="AlphaFoldDB" id="A0A9J6GHG0"/>
<dbReference type="Pfam" id="PF23321">
    <property type="entry name" value="R1_ABCA1"/>
    <property type="match status" value="1"/>
</dbReference>
<evidence type="ECO:0000313" key="2">
    <source>
        <dbReference type="EMBL" id="KAH9374603.1"/>
    </source>
</evidence>
<protein>
    <recommendedName>
        <fullName evidence="1">ABCA1-4-like C-terminal R2 regulatory domain-containing protein</fullName>
    </recommendedName>
</protein>
<dbReference type="OrthoDB" id="6512899at2759"/>
<organism evidence="2 3">
    <name type="scientific">Haemaphysalis longicornis</name>
    <name type="common">Bush tick</name>
    <dbReference type="NCBI Taxonomy" id="44386"/>
    <lineage>
        <taxon>Eukaryota</taxon>
        <taxon>Metazoa</taxon>
        <taxon>Ecdysozoa</taxon>
        <taxon>Arthropoda</taxon>
        <taxon>Chelicerata</taxon>
        <taxon>Arachnida</taxon>
        <taxon>Acari</taxon>
        <taxon>Parasitiformes</taxon>
        <taxon>Ixodida</taxon>
        <taxon>Ixodoidea</taxon>
        <taxon>Ixodidae</taxon>
        <taxon>Haemaphysalinae</taxon>
        <taxon>Haemaphysalis</taxon>
    </lineage>
</organism>
<dbReference type="GO" id="GO:0005319">
    <property type="term" value="F:lipid transporter activity"/>
    <property type="evidence" value="ECO:0007669"/>
    <property type="project" value="TreeGrafter"/>
</dbReference>